<evidence type="ECO:0000313" key="9">
    <source>
        <dbReference type="EMBL" id="KAK8900415.1"/>
    </source>
</evidence>
<accession>A0ABR2LAP0</accession>
<comment type="pathway">
    <text evidence="1">Carbohydrate degradation; glycolysis; pyruvate from D-glyceraldehyde 3-phosphate: step 4/5.</text>
</comment>
<dbReference type="PANTHER" id="PTHR11902">
    <property type="entry name" value="ENOLASE"/>
    <property type="match status" value="1"/>
</dbReference>
<dbReference type="Gene3D" id="3.20.20.120">
    <property type="entry name" value="Enolase-like C-terminal domain"/>
    <property type="match status" value="1"/>
</dbReference>
<dbReference type="InterPro" id="IPR000941">
    <property type="entry name" value="Enolase"/>
</dbReference>
<evidence type="ECO:0000256" key="3">
    <source>
        <dbReference type="ARBA" id="ARBA00012058"/>
    </source>
</evidence>
<evidence type="ECO:0000256" key="4">
    <source>
        <dbReference type="ARBA" id="ARBA00022842"/>
    </source>
</evidence>
<dbReference type="SUPFAM" id="SSF54826">
    <property type="entry name" value="Enolase N-terminal domain-like"/>
    <property type="match status" value="1"/>
</dbReference>
<dbReference type="InterPro" id="IPR020810">
    <property type="entry name" value="Enolase_C"/>
</dbReference>
<dbReference type="PANTHER" id="PTHR11902:SF1">
    <property type="entry name" value="ENOLASE"/>
    <property type="match status" value="1"/>
</dbReference>
<dbReference type="Pfam" id="PF03952">
    <property type="entry name" value="Enolase_N"/>
    <property type="match status" value="1"/>
</dbReference>
<dbReference type="Proteomes" id="UP001470230">
    <property type="component" value="Unassembled WGS sequence"/>
</dbReference>
<keyword evidence="5" id="KW-0324">Glycolysis</keyword>
<dbReference type="SMART" id="SM01193">
    <property type="entry name" value="Enolase_N"/>
    <property type="match status" value="1"/>
</dbReference>
<reference evidence="9 10" key="1">
    <citation type="submission" date="2024-04" db="EMBL/GenBank/DDBJ databases">
        <title>Tritrichomonas musculus Genome.</title>
        <authorList>
            <person name="Alves-Ferreira E."/>
            <person name="Grigg M."/>
            <person name="Lorenzi H."/>
            <person name="Galac M."/>
        </authorList>
    </citation>
    <scope>NUCLEOTIDE SEQUENCE [LARGE SCALE GENOMIC DNA]</scope>
    <source>
        <strain evidence="9 10">EAF2021</strain>
    </source>
</reference>
<keyword evidence="10" id="KW-1185">Reference proteome</keyword>
<feature type="domain" description="Enolase C-terminal TIM barrel" evidence="7">
    <location>
        <begin position="208"/>
        <end position="485"/>
    </location>
</feature>
<evidence type="ECO:0000259" key="7">
    <source>
        <dbReference type="SMART" id="SM01192"/>
    </source>
</evidence>
<dbReference type="InterPro" id="IPR036849">
    <property type="entry name" value="Enolase-like_C_sf"/>
</dbReference>
<dbReference type="InterPro" id="IPR029017">
    <property type="entry name" value="Enolase-like_N"/>
</dbReference>
<proteinExistence type="inferred from homology"/>
<evidence type="ECO:0000256" key="2">
    <source>
        <dbReference type="ARBA" id="ARBA00009604"/>
    </source>
</evidence>
<dbReference type="SUPFAM" id="SSF51604">
    <property type="entry name" value="Enolase C-terminal domain-like"/>
    <property type="match status" value="1"/>
</dbReference>
<evidence type="ECO:0000256" key="5">
    <source>
        <dbReference type="ARBA" id="ARBA00023152"/>
    </source>
</evidence>
<dbReference type="InterPro" id="IPR020811">
    <property type="entry name" value="Enolase_N"/>
</dbReference>
<dbReference type="EC" id="4.2.1.11" evidence="3"/>
<evidence type="ECO:0000259" key="8">
    <source>
        <dbReference type="SMART" id="SM01193"/>
    </source>
</evidence>
<gene>
    <name evidence="9" type="ORF">M9Y10_002742</name>
</gene>
<evidence type="ECO:0000256" key="1">
    <source>
        <dbReference type="ARBA" id="ARBA00005031"/>
    </source>
</evidence>
<dbReference type="SMART" id="SM01192">
    <property type="entry name" value="Enolase_C"/>
    <property type="match status" value="1"/>
</dbReference>
<name>A0ABR2LAP0_9EUKA</name>
<evidence type="ECO:0000313" key="10">
    <source>
        <dbReference type="Proteomes" id="UP001470230"/>
    </source>
</evidence>
<sequence>MTNPPDKNEQMGDRTKKGLRAIDYIREHCIEQRLVEYIGQVVHGRPQDPYGVMANEFASQSKPPTVSFLRGHEVLLSTGRPTLSVEVYASMLGREKLAGVASAPLGTSVFSQELKPHLDTNSTRFIGMGSKNACSFVEVVSVALRGKPFATIDQFDMVTKKALEGKNGIVNVLSAISFSLAIASAEILHQPLFLYLYNSFYPQQAADHFTMPTPVITVLEGGLHSQSPMSFESIMIIPKSSLSFIEQLRVCSEVTDRLKQKLYGDQQYYPVGKSGGLVFDSPVVATAVQTVERAIIESGFTTSNDFTIGLDCAASYFYDAETQKYQVEKGVSKTSAELVQYYIDLITQHKAITLINDGISEVDHGGWELIRDALMNRIKVFGGDIYASQSILARRGLKKKWTDGILLQLGQAGTLTDASETAKLFKQRGKQVAVGRRSGETCDTILADFSVAIQSEFFMAGGLNGAEGTSKYNQMLRIYEYLRDRSMLL</sequence>
<dbReference type="PRINTS" id="PR00148">
    <property type="entry name" value="ENOLASE"/>
</dbReference>
<dbReference type="EMBL" id="JAPFFF010000001">
    <property type="protein sequence ID" value="KAK8900415.1"/>
    <property type="molecule type" value="Genomic_DNA"/>
</dbReference>
<evidence type="ECO:0000256" key="6">
    <source>
        <dbReference type="ARBA" id="ARBA00023239"/>
    </source>
</evidence>
<protein>
    <recommendedName>
        <fullName evidence="3">phosphopyruvate hydratase</fullName>
        <ecNumber evidence="3">4.2.1.11</ecNumber>
    </recommendedName>
</protein>
<keyword evidence="4" id="KW-0460">Magnesium</keyword>
<keyword evidence="6" id="KW-0456">Lyase</keyword>
<comment type="similarity">
    <text evidence="2">Belongs to the enolase family.</text>
</comment>
<dbReference type="Pfam" id="PF00113">
    <property type="entry name" value="Enolase_C"/>
    <property type="match status" value="1"/>
</dbReference>
<organism evidence="9 10">
    <name type="scientific">Tritrichomonas musculus</name>
    <dbReference type="NCBI Taxonomy" id="1915356"/>
    <lineage>
        <taxon>Eukaryota</taxon>
        <taxon>Metamonada</taxon>
        <taxon>Parabasalia</taxon>
        <taxon>Tritrichomonadida</taxon>
        <taxon>Tritrichomonadidae</taxon>
        <taxon>Tritrichomonas</taxon>
    </lineage>
</organism>
<comment type="caution">
    <text evidence="9">The sequence shown here is derived from an EMBL/GenBank/DDBJ whole genome shotgun (WGS) entry which is preliminary data.</text>
</comment>
<dbReference type="Gene3D" id="3.30.390.10">
    <property type="entry name" value="Enolase-like, N-terminal domain"/>
    <property type="match status" value="1"/>
</dbReference>
<feature type="domain" description="Enolase N-terminal" evidence="8">
    <location>
        <begin position="66"/>
        <end position="196"/>
    </location>
</feature>